<dbReference type="GO" id="GO:0045814">
    <property type="term" value="P:negative regulation of gene expression, epigenetic"/>
    <property type="evidence" value="ECO:0007669"/>
    <property type="project" value="InterPro"/>
</dbReference>
<evidence type="ECO:0000256" key="1">
    <source>
        <dbReference type="SAM" id="MobiDB-lite"/>
    </source>
</evidence>
<dbReference type="Proteomes" id="UP000507470">
    <property type="component" value="Unassembled WGS sequence"/>
</dbReference>
<feature type="compositionally biased region" description="Polar residues" evidence="1">
    <location>
        <begin position="731"/>
        <end position="744"/>
    </location>
</feature>
<feature type="region of interest" description="Disordered" evidence="1">
    <location>
        <begin position="444"/>
        <end position="470"/>
    </location>
</feature>
<dbReference type="OrthoDB" id="5960959at2759"/>
<feature type="region of interest" description="Disordered" evidence="1">
    <location>
        <begin position="841"/>
        <end position="890"/>
    </location>
</feature>
<evidence type="ECO:0000259" key="2">
    <source>
        <dbReference type="Pfam" id="PF12509"/>
    </source>
</evidence>
<name>A0A6J8DYW3_MYTCO</name>
<protein>
    <submittedName>
        <fullName evidence="3">FAM208A</fullName>
    </submittedName>
</protein>
<feature type="compositionally biased region" description="Polar residues" evidence="1">
    <location>
        <begin position="857"/>
        <end position="890"/>
    </location>
</feature>
<feature type="compositionally biased region" description="Basic and acidic residues" evidence="1">
    <location>
        <begin position="1545"/>
        <end position="1571"/>
    </location>
</feature>
<dbReference type="PANTHER" id="PTHR16207:SF11">
    <property type="entry name" value="SET DOMAIN-CONTAINING PROTEIN"/>
    <property type="match status" value="1"/>
</dbReference>
<keyword evidence="4" id="KW-1185">Reference proteome</keyword>
<evidence type="ECO:0000313" key="3">
    <source>
        <dbReference type="EMBL" id="CAC5413046.1"/>
    </source>
</evidence>
<dbReference type="InterPro" id="IPR046432">
    <property type="entry name" value="TASOR"/>
</dbReference>
<feature type="compositionally biased region" description="Polar residues" evidence="1">
    <location>
        <begin position="681"/>
        <end position="694"/>
    </location>
</feature>
<feature type="compositionally biased region" description="Low complexity" evidence="1">
    <location>
        <begin position="1306"/>
        <end position="1322"/>
    </location>
</feature>
<feature type="compositionally biased region" description="Basic and acidic residues" evidence="1">
    <location>
        <begin position="1323"/>
        <end position="1364"/>
    </location>
</feature>
<evidence type="ECO:0000313" key="4">
    <source>
        <dbReference type="Proteomes" id="UP000507470"/>
    </source>
</evidence>
<proteinExistence type="predicted"/>
<feature type="compositionally biased region" description="Low complexity" evidence="1">
    <location>
        <begin position="277"/>
        <end position="292"/>
    </location>
</feature>
<reference evidence="3 4" key="1">
    <citation type="submission" date="2020-06" db="EMBL/GenBank/DDBJ databases">
        <authorList>
            <person name="Li R."/>
            <person name="Bekaert M."/>
        </authorList>
    </citation>
    <scope>NUCLEOTIDE SEQUENCE [LARGE SCALE GENOMIC DNA]</scope>
    <source>
        <strain evidence="4">wild</strain>
    </source>
</reference>
<feature type="region of interest" description="Disordered" evidence="1">
    <location>
        <begin position="610"/>
        <end position="701"/>
    </location>
</feature>
<feature type="compositionally biased region" description="Basic and acidic residues" evidence="1">
    <location>
        <begin position="1579"/>
        <end position="1597"/>
    </location>
</feature>
<dbReference type="GO" id="GO:0005654">
    <property type="term" value="C:nucleoplasm"/>
    <property type="evidence" value="ECO:0007669"/>
    <property type="project" value="TreeGrafter"/>
</dbReference>
<feature type="region of interest" description="Disordered" evidence="1">
    <location>
        <begin position="720"/>
        <end position="772"/>
    </location>
</feature>
<sequence length="1666" mass="186278">MGGFYERLVGLAKRSLRKTIGKVCLSVEQLRTLLTEVEAVVNSRPLAYIGEDIDSNIVLTPSCFLTLNKHTGIPERIDNDDDPKYKPQFSSTDNLLELWKKGQKHLNRFWKVWRDDYLLSIRERTTVKLKEKRVRSNQYPQISDIVLIKDDLPRGMWKIGVQLCKHADVIRPCSVSSKYIGYLIIFKVIKGKVKQVVENHTNIPLEPTPNYDCHLVASSDCSSNHTAFFNSSQIYAYEYGEESINEIPRQVMPFAVVKFSFTPKHIVRKKTNTVGQSSSSKTSASSRPMASSVRDEGETYIVWNGALTVKGMHACNINMVSSASWFKPAKLGTDIDITHKLEANKVKQKYLKHTGKLAKNSENHSGNYYINVCELQPSKPEIKSHFQKIMNYLGKHDCIAVQKLEDVILLLLTQGQLSYQLGLSQPHQYPVVLYCLFLSRNSRKKNSGSEEEDDKDKDRESHSLSDKSKVEEIQEACGKTMKDDKGGNSTVCDMELCDSGESNIAVSLPIVQLSSPCDHIVSSSKSPSICIQNTFFESPTSLGTKLSENDSPKLDKISPTKVTPEILKLPPDYPYKNIKKSASILNHLDTFGRTNENYVVATVWDNGKLTGDQSTPVREGGTTPVRFVSPPTPGTPTLDERKMMHYYTSPLEKSQDDPNNNRNISSIQFNPSPHLDRKVESSQQATSEQCSRITPQPPSLHLEESITRDLTDKQTCPHLEKEVDNDEISSLEKNSPVSKDQSQLVHPGLTSNSLQLDKSNNSSSSLLQSQPGNESICYQNVQSEENPCSKSLESTGQSSDKSCITSTHRPVSLKCIPLSSCEKAVSSDLFPSCILSVSKNSNLSTQHSPETHEPISTVGQSNSPLKFKTSSTSPQFIHSPASQVSSPQHTSPRLPTIYQLAFQSAVSRQNASMYSPPSYNTFPQRHWSLLGYQHCYNYNRMSTPLRCSGYYEPRMTWPPWELSPPRPLLPSPPYPHRKPSLLGVALQGVQPWGSRPVVPLIGNVDSVRSRLQVNPAPSCSFKAISLQETDSLMMKTQQQNTSNEMSAPSPKPGQNANEIGHQRQPQTVRNGPKLNSPNKFSVPATVISPIKPVTVEVEVFKPLVPYTDTENNCISEPLVPYTEISEEVVICKPLVPYTDVGNDVVQSVEAVHHSQELLQNSIEPNSKETEPNRELFAGHVGSNFIRIPDGEQQTETSIAGNKSLDKYETGFMTKPPKSSLIQQVKIKDDFRVQEKAHELHSILKRSPRLIVTTGKGDDYAPKIDFSEELSMKQEPVDDTIDNIIQFLDFDSKSPGTSKVNKSGIESSIKMNSSNKKVNSSSKKGNEQKQPHTVTNKDVENMRKLLNDTLEKTSPKKKSNGDYKNTRRQSGEICLDKVVESQENSQKIVSKQVKGSLKHPLTENSSEEFVACKKIKLETDKDKLPILGSVQAMEITTCSDSSDLEFIDCQPPPVIDLTSPVVDLTESPSPIRIVRTVTGYIVEKSCKTKLIVDTDSKSERKLKMSNISTRLKDSEKDQQISNEKLLNENEDNMKASKSKSKAKISGNEEKKVKCPENLKYGSKNEEKTDTKNIKQSVNKPESKLKSQEKTSKEREKLRVNSALNLKKTDKSVEKCKTESEKKEKSREKCASDSKQTDQGCEKSKLCVGSKTNYKDNKESDLKKKINQ</sequence>
<feature type="compositionally biased region" description="Polar residues" evidence="1">
    <location>
        <begin position="657"/>
        <end position="671"/>
    </location>
</feature>
<dbReference type="EMBL" id="CACVKT020008119">
    <property type="protein sequence ID" value="CAC5413046.1"/>
    <property type="molecule type" value="Genomic_DNA"/>
</dbReference>
<dbReference type="Pfam" id="PF12509">
    <property type="entry name" value="DUF3715"/>
    <property type="match status" value="1"/>
</dbReference>
<organism evidence="3 4">
    <name type="scientific">Mytilus coruscus</name>
    <name type="common">Sea mussel</name>
    <dbReference type="NCBI Taxonomy" id="42192"/>
    <lineage>
        <taxon>Eukaryota</taxon>
        <taxon>Metazoa</taxon>
        <taxon>Spiralia</taxon>
        <taxon>Lophotrochozoa</taxon>
        <taxon>Mollusca</taxon>
        <taxon>Bivalvia</taxon>
        <taxon>Autobranchia</taxon>
        <taxon>Pteriomorphia</taxon>
        <taxon>Mytilida</taxon>
        <taxon>Mytiloidea</taxon>
        <taxon>Mytilidae</taxon>
        <taxon>Mytilinae</taxon>
        <taxon>Mytilus</taxon>
    </lineage>
</organism>
<feature type="compositionally biased region" description="Basic and acidic residues" evidence="1">
    <location>
        <begin position="1605"/>
        <end position="1640"/>
    </location>
</feature>
<dbReference type="InterPro" id="IPR022188">
    <property type="entry name" value="TASOR_DUF3715"/>
</dbReference>
<feature type="region of interest" description="Disordered" evidence="1">
    <location>
        <begin position="270"/>
        <end position="292"/>
    </location>
</feature>
<dbReference type="PANTHER" id="PTHR16207">
    <property type="entry name" value="SET DOMAIN-CONTAINING PROTEIN"/>
    <property type="match status" value="1"/>
</dbReference>
<feature type="region of interest" description="Disordered" evidence="1">
    <location>
        <begin position="1034"/>
        <end position="1059"/>
    </location>
</feature>
<feature type="region of interest" description="Disordered" evidence="1">
    <location>
        <begin position="1291"/>
        <end position="1368"/>
    </location>
</feature>
<feature type="domain" description="TASOR pseudo-PARP" evidence="2">
    <location>
        <begin position="159"/>
        <end position="253"/>
    </location>
</feature>
<accession>A0A6J8DYW3</accession>
<feature type="compositionally biased region" description="Basic and acidic residues" evidence="1">
    <location>
        <begin position="1524"/>
        <end position="1533"/>
    </location>
</feature>
<feature type="region of interest" description="Disordered" evidence="1">
    <location>
        <begin position="1505"/>
        <end position="1640"/>
    </location>
</feature>
<gene>
    <name evidence="3" type="ORF">MCOR_45993</name>
</gene>
<feature type="compositionally biased region" description="Polar residues" evidence="1">
    <location>
        <begin position="1293"/>
        <end position="1305"/>
    </location>
</feature>
<feature type="compositionally biased region" description="Basic and acidic residues" evidence="1">
    <location>
        <begin position="456"/>
        <end position="470"/>
    </location>
</feature>
<feature type="compositionally biased region" description="Low complexity" evidence="1">
    <location>
        <begin position="751"/>
        <end position="770"/>
    </location>
</feature>